<reference evidence="3 4" key="1">
    <citation type="journal article" date="2019" name="J. Hered.">
        <title>An Improved Genome Assembly for Drosophila navojoa, the Basal Species in the mojavensis Cluster.</title>
        <authorList>
            <person name="Vanderlinde T."/>
            <person name="Dupim E.G."/>
            <person name="Nazario-Yepiz N.O."/>
            <person name="Carvalho A.B."/>
        </authorList>
    </citation>
    <scope>NUCLEOTIDE SEQUENCE [LARGE SCALE GENOMIC DNA]</scope>
    <source>
        <strain evidence="3">Navoj_Jal97</strain>
        <tissue evidence="3">Whole organism</tissue>
    </source>
</reference>
<protein>
    <recommendedName>
        <fullName evidence="2">DUF7775 domain-containing protein</fullName>
    </recommendedName>
</protein>
<organism evidence="3 4">
    <name type="scientific">Drosophila navojoa</name>
    <name type="common">Fruit fly</name>
    <dbReference type="NCBI Taxonomy" id="7232"/>
    <lineage>
        <taxon>Eukaryota</taxon>
        <taxon>Metazoa</taxon>
        <taxon>Ecdysozoa</taxon>
        <taxon>Arthropoda</taxon>
        <taxon>Hexapoda</taxon>
        <taxon>Insecta</taxon>
        <taxon>Pterygota</taxon>
        <taxon>Neoptera</taxon>
        <taxon>Endopterygota</taxon>
        <taxon>Diptera</taxon>
        <taxon>Brachycera</taxon>
        <taxon>Muscomorpha</taxon>
        <taxon>Ephydroidea</taxon>
        <taxon>Drosophilidae</taxon>
        <taxon>Drosophila</taxon>
    </lineage>
</organism>
<gene>
    <name evidence="3" type="ORF">AWZ03_010422</name>
</gene>
<dbReference type="OrthoDB" id="7789408at2759"/>
<keyword evidence="1" id="KW-0472">Membrane</keyword>
<accession>A0A484B2P4</accession>
<feature type="transmembrane region" description="Helical" evidence="1">
    <location>
        <begin position="97"/>
        <end position="116"/>
    </location>
</feature>
<dbReference type="Pfam" id="PF24985">
    <property type="entry name" value="DUF7775"/>
    <property type="match status" value="1"/>
</dbReference>
<feature type="transmembrane region" description="Helical" evidence="1">
    <location>
        <begin position="65"/>
        <end position="85"/>
    </location>
</feature>
<dbReference type="AlphaFoldDB" id="A0A484B2P4"/>
<sequence>MVVVSTVIYGHDSSDGSTTTTLRPVSFLFYTLESIFNMFCLAYHIKGFMAVDLYMLSWDRHLVFYIYLMTFYVFMVITLFQSINICSGHNPTIGMEIFKSCLASVGFISISILTMWDAERDFHLMYSGKETKDGVYKTDSPVHPFSAFLLYQSVASLACGVLYLLHATILIDVKLTAVNKVLTEGEDSMYMAIHIYVLGEYVQTKLEKYAWFYDFCSNQRIEI</sequence>
<keyword evidence="4" id="KW-1185">Reference proteome</keyword>
<proteinExistence type="predicted"/>
<dbReference type="KEGG" id="dnv:108651396"/>
<dbReference type="Proteomes" id="UP000295192">
    <property type="component" value="Unassembled WGS sequence"/>
</dbReference>
<feature type="domain" description="DUF7775" evidence="2">
    <location>
        <begin position="23"/>
        <end position="176"/>
    </location>
</feature>
<feature type="transmembrane region" description="Helical" evidence="1">
    <location>
        <begin position="145"/>
        <end position="165"/>
    </location>
</feature>
<dbReference type="InterPro" id="IPR056677">
    <property type="entry name" value="DUF7775"/>
</dbReference>
<dbReference type="OMA" id="AYHIKGF"/>
<keyword evidence="1" id="KW-1133">Transmembrane helix</keyword>
<evidence type="ECO:0000313" key="3">
    <source>
        <dbReference type="EMBL" id="TDG43157.1"/>
    </source>
</evidence>
<comment type="caution">
    <text evidence="3">The sequence shown here is derived from an EMBL/GenBank/DDBJ whole genome shotgun (WGS) entry which is preliminary data.</text>
</comment>
<dbReference type="PANTHER" id="PTHR41152">
    <property type="entry name" value="AT26438P-RELATED"/>
    <property type="match status" value="1"/>
</dbReference>
<evidence type="ECO:0000259" key="2">
    <source>
        <dbReference type="Pfam" id="PF24985"/>
    </source>
</evidence>
<dbReference type="PANTHER" id="PTHR41152:SF8">
    <property type="entry name" value="AT26438P-RELATED"/>
    <property type="match status" value="1"/>
</dbReference>
<evidence type="ECO:0000256" key="1">
    <source>
        <dbReference type="SAM" id="Phobius"/>
    </source>
</evidence>
<keyword evidence="1" id="KW-0812">Transmembrane</keyword>
<evidence type="ECO:0000313" key="4">
    <source>
        <dbReference type="Proteomes" id="UP000295192"/>
    </source>
</evidence>
<feature type="transmembrane region" description="Helical" evidence="1">
    <location>
        <begin position="27"/>
        <end position="45"/>
    </location>
</feature>
<name>A0A484B2P4_DRONA</name>
<dbReference type="EMBL" id="LSRL02000173">
    <property type="protein sequence ID" value="TDG43157.1"/>
    <property type="molecule type" value="Genomic_DNA"/>
</dbReference>